<dbReference type="SMART" id="SM00583">
    <property type="entry name" value="SPK"/>
    <property type="match status" value="2"/>
</dbReference>
<dbReference type="OrthoDB" id="5911640at2759"/>
<dbReference type="FunCoup" id="E3MK99">
    <property type="interactions" value="1832"/>
</dbReference>
<dbReference type="STRING" id="31234.E3MK99"/>
<feature type="region of interest" description="Disordered" evidence="1">
    <location>
        <begin position="365"/>
        <end position="397"/>
    </location>
</feature>
<evidence type="ECO:0000313" key="3">
    <source>
        <dbReference type="EMBL" id="EFP03826.1"/>
    </source>
</evidence>
<feature type="region of interest" description="Disordered" evidence="1">
    <location>
        <begin position="200"/>
        <end position="254"/>
    </location>
</feature>
<dbReference type="PANTHER" id="PTHR23362">
    <property type="entry name" value="L-PLASTIN-RELATED"/>
    <property type="match status" value="1"/>
</dbReference>
<feature type="compositionally biased region" description="Low complexity" evidence="1">
    <location>
        <begin position="148"/>
        <end position="164"/>
    </location>
</feature>
<gene>
    <name evidence="3" type="ORF">CRE_28745</name>
</gene>
<feature type="region of interest" description="Disordered" evidence="1">
    <location>
        <begin position="130"/>
        <end position="168"/>
    </location>
</feature>
<keyword evidence="4" id="KW-1185">Reference proteome</keyword>
<sequence length="705" mass="79434">MSEPSNKIDIQEDDAFQKFLMKRALDADAPLCKGQMCEEYKKTTGSKLSWRNLKEHLEAILAQNEKNTGGDDMEEFAKLLFITSTPINDIFLKRLREQNTVAIDNKRRIIKFEGNKLNFVGIHSRRARSDRYRRYRKKRATSRRDSSADSSYSDSSSLSTSSSNSKEDLVVAQRGATAPVKATAGFTRAESIAEFFASKSNEKRATPSSSSSESVPAVVTIESDTESGFSECRIPSKDDEEEDESESDSDDSIDSENAKLLQFLAEKSKNADAPFLLYSFFDEFVEKFQSVNSSGYIQSKFRRELAPYIHEMEEYDVETRVRMLFVSSTPVDWSFLKELRKEAFVELDNHDRIIKYTSKKRGGLTLVGGHSNAAKRRSSEMKAQEESEDSESEDDEIFQKEVVTKKRRRVEKKQKRRRIVFSSDEDEEEREEMNTDNRSGASSEIATAQGDSITPELEFDSNLGMGVPDASEAPEVPEVPVSAAPSSSLPDGAPKTSLSAIQCDQTPPNTMEMANILSSLVSNHNNNFSDLATSVSDSMAVAHSYSLVPSSLSHFDMNQFSSPFLSTPIETKRLKDVLKLLKILVISLESPLLNDVNEQIKKMIEKMGDEDEEILTKDIQLILEVSLFGVTRKFRPPSYSLFSLPTKNAREFLKIFKCMIYGLESTSLYDILCKVQQTADNIEEQIITISDINQVIQNILFTLSR</sequence>
<evidence type="ECO:0000259" key="2">
    <source>
        <dbReference type="SMART" id="SM00583"/>
    </source>
</evidence>
<reference evidence="3" key="1">
    <citation type="submission" date="2007-07" db="EMBL/GenBank/DDBJ databases">
        <title>PCAP assembly of the Caenorhabditis remanei genome.</title>
        <authorList>
            <consortium name="The Caenorhabditis remanei Sequencing Consortium"/>
            <person name="Wilson R.K."/>
        </authorList>
    </citation>
    <scope>NUCLEOTIDE SEQUENCE [LARGE SCALE GENOMIC DNA]</scope>
    <source>
        <strain evidence="3">PB4641</strain>
    </source>
</reference>
<dbReference type="HOGENOM" id="CLU_359902_0_0_1"/>
<accession>E3MK99</accession>
<name>E3MK99_CAERE</name>
<dbReference type="eggNOG" id="ENOG502RT8S">
    <property type="taxonomic scope" value="Eukaryota"/>
</dbReference>
<dbReference type="Pfam" id="PF04435">
    <property type="entry name" value="SPK"/>
    <property type="match status" value="2"/>
</dbReference>
<dbReference type="InterPro" id="IPR006570">
    <property type="entry name" value="SPK_dom"/>
</dbReference>
<organism evidence="4">
    <name type="scientific">Caenorhabditis remanei</name>
    <name type="common">Caenorhabditis vulgaris</name>
    <dbReference type="NCBI Taxonomy" id="31234"/>
    <lineage>
        <taxon>Eukaryota</taxon>
        <taxon>Metazoa</taxon>
        <taxon>Ecdysozoa</taxon>
        <taxon>Nematoda</taxon>
        <taxon>Chromadorea</taxon>
        <taxon>Rhabditida</taxon>
        <taxon>Rhabditina</taxon>
        <taxon>Rhabditomorpha</taxon>
        <taxon>Rhabditoidea</taxon>
        <taxon>Rhabditidae</taxon>
        <taxon>Peloderinae</taxon>
        <taxon>Caenorhabditis</taxon>
    </lineage>
</organism>
<dbReference type="InterPro" id="IPR053315">
    <property type="entry name" value="Peptidase_C14A"/>
</dbReference>
<dbReference type="AlphaFoldDB" id="E3MK99"/>
<dbReference type="Proteomes" id="UP000008281">
    <property type="component" value="Unassembled WGS sequence"/>
</dbReference>
<proteinExistence type="predicted"/>
<dbReference type="InParanoid" id="E3MK99"/>
<evidence type="ECO:0000313" key="4">
    <source>
        <dbReference type="Proteomes" id="UP000008281"/>
    </source>
</evidence>
<feature type="compositionally biased region" description="Acidic residues" evidence="1">
    <location>
        <begin position="238"/>
        <end position="254"/>
    </location>
</feature>
<protein>
    <recommendedName>
        <fullName evidence="2">SPK domain-containing protein</fullName>
    </recommendedName>
</protein>
<feature type="region of interest" description="Disordered" evidence="1">
    <location>
        <begin position="414"/>
        <end position="497"/>
    </location>
</feature>
<feature type="domain" description="SPK" evidence="2">
    <location>
        <begin position="12"/>
        <end position="121"/>
    </location>
</feature>
<feature type="compositionally biased region" description="Low complexity" evidence="1">
    <location>
        <begin position="467"/>
        <end position="488"/>
    </location>
</feature>
<evidence type="ECO:0000256" key="1">
    <source>
        <dbReference type="SAM" id="MobiDB-lite"/>
    </source>
</evidence>
<dbReference type="EMBL" id="DS268451">
    <property type="protein sequence ID" value="EFP03826.1"/>
    <property type="molecule type" value="Genomic_DNA"/>
</dbReference>
<feature type="compositionally biased region" description="Polar residues" evidence="1">
    <location>
        <begin position="436"/>
        <end position="452"/>
    </location>
</feature>
<feature type="compositionally biased region" description="Acidic residues" evidence="1">
    <location>
        <begin position="386"/>
        <end position="396"/>
    </location>
</feature>
<feature type="domain" description="SPK" evidence="2">
    <location>
        <begin position="256"/>
        <end position="368"/>
    </location>
</feature>